<gene>
    <name evidence="2" type="ORF">F6V25_08710</name>
</gene>
<dbReference type="PANTHER" id="PTHR30006">
    <property type="entry name" value="THIAMINE-BINDING PERIPLASMIC PROTEIN-RELATED"/>
    <property type="match status" value="1"/>
</dbReference>
<proteinExistence type="predicted"/>
<dbReference type="Gene3D" id="1.10.3910.10">
    <property type="entry name" value="SP0561-like"/>
    <property type="match status" value="1"/>
</dbReference>
<dbReference type="Pfam" id="PF13343">
    <property type="entry name" value="SBP_bac_6"/>
    <property type="match status" value="1"/>
</dbReference>
<comment type="caution">
    <text evidence="2">The sequence shown here is derived from an EMBL/GenBank/DDBJ whole genome shotgun (WGS) entry which is preliminary data.</text>
</comment>
<dbReference type="SUPFAM" id="SSF140683">
    <property type="entry name" value="SP0561-like"/>
    <property type="match status" value="1"/>
</dbReference>
<keyword evidence="1" id="KW-0732">Signal</keyword>
<dbReference type="RefSeq" id="WP_151128217.1">
    <property type="nucleotide sequence ID" value="NZ_VZQZ01000004.1"/>
</dbReference>
<dbReference type="SUPFAM" id="SSF53850">
    <property type="entry name" value="Periplasmic binding protein-like II"/>
    <property type="match status" value="1"/>
</dbReference>
<dbReference type="EMBL" id="VZQZ01000004">
    <property type="protein sequence ID" value="KAB0665784.1"/>
    <property type="molecule type" value="Genomic_DNA"/>
</dbReference>
<protein>
    <submittedName>
        <fullName evidence="2">ABC transporter substrate-binding protein</fullName>
    </submittedName>
</protein>
<dbReference type="PANTHER" id="PTHR30006:SF2">
    <property type="entry name" value="ABC TRANSPORTER SUBSTRATE-BINDING PROTEIN"/>
    <property type="match status" value="1"/>
</dbReference>
<reference evidence="2 3" key="1">
    <citation type="submission" date="2019-09" db="EMBL/GenBank/DDBJ databases">
        <title>Geobacter sp. Red96, a novel strain isolated from paddy soil.</title>
        <authorList>
            <person name="Xu Z."/>
            <person name="Masuda Y."/>
            <person name="Itoh H."/>
            <person name="Senoo K."/>
        </authorList>
    </citation>
    <scope>NUCLEOTIDE SEQUENCE [LARGE SCALE GENOMIC DNA]</scope>
    <source>
        <strain evidence="2 3">Red96</strain>
    </source>
</reference>
<evidence type="ECO:0000313" key="3">
    <source>
        <dbReference type="Proteomes" id="UP000420562"/>
    </source>
</evidence>
<dbReference type="Gene3D" id="3.40.190.10">
    <property type="entry name" value="Periplasmic binding protein-like II"/>
    <property type="match status" value="2"/>
</dbReference>
<name>A0A7J4ZRN1_9BACT</name>
<evidence type="ECO:0000313" key="2">
    <source>
        <dbReference type="EMBL" id="KAB0665784.1"/>
    </source>
</evidence>
<dbReference type="InterPro" id="IPR038062">
    <property type="entry name" value="ScdA-like_N_sf"/>
</dbReference>
<organism evidence="2 3">
    <name type="scientific">Oryzomonas japonica</name>
    <dbReference type="NCBI Taxonomy" id="2603858"/>
    <lineage>
        <taxon>Bacteria</taxon>
        <taxon>Pseudomonadati</taxon>
        <taxon>Thermodesulfobacteriota</taxon>
        <taxon>Desulfuromonadia</taxon>
        <taxon>Geobacterales</taxon>
        <taxon>Geobacteraceae</taxon>
        <taxon>Oryzomonas</taxon>
    </lineage>
</organism>
<evidence type="ECO:0000256" key="1">
    <source>
        <dbReference type="ARBA" id="ARBA00022729"/>
    </source>
</evidence>
<dbReference type="Proteomes" id="UP000420562">
    <property type="component" value="Unassembled WGS sequence"/>
</dbReference>
<accession>A0A7J4ZRN1</accession>
<sequence>MTTAASAGLLNATLNHILTGHPETLPVFADAGLGVVADEGLRASFGTVVTLRTLLKARDLNADLFCRRLDDAIAEAARTARKQAVATAAGTPLNLFALLPCPLKVPLEEAFEAYLGTLPPEKRASFTYCLEGNANHDVDYYALVEHFESIDDMPDIIVTPGFNSFFHRPFVERFIKPGLFTSVSTFAGDRHLARLGVIDPQGQYTMLAMNLLVMVVDHARLGDRPVPAAWRDLLDAAYHKSVAIRGNHDGSFCETLLLTIHKEFGLDGVFRLGENVRYGWHPSQMVKAAASGGAEAPAISAMPYFFARHLKERKGVSIVWPQDGALVSPVTMLVKTGKREALQPLIDFLAGPKVAAICAEASFPAVHPAVDNHLPDDAVFKWVGWEYVKNHDIKAMLTEINKTFLHGFNGGGA</sequence>
<dbReference type="AlphaFoldDB" id="A0A7J4ZRN1"/>
<keyword evidence="3" id="KW-1185">Reference proteome</keyword>